<dbReference type="Proteomes" id="UP000009872">
    <property type="component" value="Unassembled WGS sequence"/>
</dbReference>
<dbReference type="EMBL" id="ADLF01000015">
    <property type="protein sequence ID" value="EKU89382.1"/>
    <property type="molecule type" value="Genomic_DNA"/>
</dbReference>
<dbReference type="STRING" id="742727.HMPREF9447_03707"/>
<dbReference type="AlphaFoldDB" id="K9EER4"/>
<dbReference type="RefSeq" id="WP_009131232.1">
    <property type="nucleotide sequence ID" value="NZ_JH992943.1"/>
</dbReference>
<organism evidence="1 2">
    <name type="scientific">Bacteroides oleiciplenus YIT 12058</name>
    <dbReference type="NCBI Taxonomy" id="742727"/>
    <lineage>
        <taxon>Bacteria</taxon>
        <taxon>Pseudomonadati</taxon>
        <taxon>Bacteroidota</taxon>
        <taxon>Bacteroidia</taxon>
        <taxon>Bacteroidales</taxon>
        <taxon>Bacteroidaceae</taxon>
        <taxon>Bacteroides</taxon>
    </lineage>
</organism>
<sequence length="395" mass="45250">MKLQLYIVGFLFLLVSCTNNVVSIKNNKKGKVEATYQLVENSGKKFYLDSETAPKSPYMQMTEDSLGRRILTFLNLYKNAIYLYNYEDTSFVGKIVYKKEGGNAVSRLSGYYIKNSDSIYVYNMPMTEVILTNSSAEVKEHISLRGSDNKLDWFSYYPQYLPSTVNPFLLVNDILLLTGQLFSSIPATDIDRFKFTACINTNNNMVEFRHTYPKEIYGNGVNWEGGIPTRVYPTLSAKGELIHSFPASHDLYLSRWDSDTIIAQVYGGSNNAGTIHSIDYDDTARTPDNLIISNFLHEDMYGAIIYDPYRKVYYRFLLQGIPNATIATSKEEKPINIIIMDENFNYLGETVIGTGKKWNWTNSFVTCEGLNIEYIDNEDTNEDYLNFRIFIPELI</sequence>
<reference evidence="1 2" key="1">
    <citation type="submission" date="2012-09" db="EMBL/GenBank/DDBJ databases">
        <title>The Genome Sequence of Bacteroides oleiciplenus YIT 12058.</title>
        <authorList>
            <consortium name="The Broad Institute Genome Sequencing Platform"/>
            <person name="Earl A."/>
            <person name="Ward D."/>
            <person name="Feldgarden M."/>
            <person name="Gevers D."/>
            <person name="Morotomi M."/>
            <person name="Walker B."/>
            <person name="Young S.K."/>
            <person name="Zeng Q."/>
            <person name="Gargeya S."/>
            <person name="Fitzgerald M."/>
            <person name="Haas B."/>
            <person name="Abouelleil A."/>
            <person name="Alvarado L."/>
            <person name="Arachchi H.M."/>
            <person name="Berlin A.M."/>
            <person name="Chapman S.B."/>
            <person name="Goldberg J."/>
            <person name="Griggs A."/>
            <person name="Gujja S."/>
            <person name="Hansen M."/>
            <person name="Howarth C."/>
            <person name="Imamovic A."/>
            <person name="Larimer J."/>
            <person name="McCowen C."/>
            <person name="Montmayeur A."/>
            <person name="Murphy C."/>
            <person name="Neiman D."/>
            <person name="Pearson M."/>
            <person name="Priest M."/>
            <person name="Roberts A."/>
            <person name="Saif S."/>
            <person name="Shea T."/>
            <person name="Sisk P."/>
            <person name="Sykes S."/>
            <person name="Wortman J."/>
            <person name="Nusbaum C."/>
            <person name="Birren B."/>
        </authorList>
    </citation>
    <scope>NUCLEOTIDE SEQUENCE [LARGE SCALE GENOMIC DNA]</scope>
    <source>
        <strain evidence="1 2">YIT 12058</strain>
    </source>
</reference>
<dbReference type="PATRIC" id="fig|742727.4.peg.3777"/>
<dbReference type="OrthoDB" id="828261at2"/>
<dbReference type="InterPro" id="IPR025316">
    <property type="entry name" value="DUF4221"/>
</dbReference>
<evidence type="ECO:0008006" key="3">
    <source>
        <dbReference type="Google" id="ProtNLM"/>
    </source>
</evidence>
<evidence type="ECO:0000313" key="2">
    <source>
        <dbReference type="Proteomes" id="UP000009872"/>
    </source>
</evidence>
<name>K9EER4_9BACE</name>
<evidence type="ECO:0000313" key="1">
    <source>
        <dbReference type="EMBL" id="EKU89382.1"/>
    </source>
</evidence>
<accession>K9EER4</accession>
<dbReference type="eggNOG" id="COG3391">
    <property type="taxonomic scope" value="Bacteria"/>
</dbReference>
<comment type="caution">
    <text evidence="1">The sequence shown here is derived from an EMBL/GenBank/DDBJ whole genome shotgun (WGS) entry which is preliminary data.</text>
</comment>
<gene>
    <name evidence="1" type="ORF">HMPREF9447_03707</name>
</gene>
<dbReference type="Pfam" id="PF13970">
    <property type="entry name" value="DUF4221"/>
    <property type="match status" value="1"/>
</dbReference>
<keyword evidence="2" id="KW-1185">Reference proteome</keyword>
<dbReference type="PROSITE" id="PS51257">
    <property type="entry name" value="PROKAR_LIPOPROTEIN"/>
    <property type="match status" value="1"/>
</dbReference>
<proteinExistence type="predicted"/>
<dbReference type="HOGENOM" id="CLU_059185_0_0_10"/>
<protein>
    <recommendedName>
        <fullName evidence="3">DUF4221 domain-containing protein</fullName>
    </recommendedName>
</protein>